<evidence type="ECO:0000313" key="3">
    <source>
        <dbReference type="EMBL" id="MEA5456806.1"/>
    </source>
</evidence>
<dbReference type="Proteomes" id="UP001304769">
    <property type="component" value="Unassembled WGS sequence"/>
</dbReference>
<evidence type="ECO:0000256" key="2">
    <source>
        <dbReference type="SAM" id="SignalP"/>
    </source>
</evidence>
<dbReference type="EMBL" id="JAYGGQ010000017">
    <property type="protein sequence ID" value="MEA5456806.1"/>
    <property type="molecule type" value="Genomic_DNA"/>
</dbReference>
<proteinExistence type="predicted"/>
<feature type="compositionally biased region" description="Pro residues" evidence="1">
    <location>
        <begin position="44"/>
        <end position="53"/>
    </location>
</feature>
<sequence length="208" mass="20554">MRTRAKAIAATAVLAAAIGTAAASLAQGQDGHGQPVSTAASQTPPSPAAPPASPLATADDAAPRAEATAFVAAWGTPRWDDPAPGAWADRAAGHATDAFAAQLRSAYRGGSGGTAWTDLVGSRGLVQNVVDRLDPAPAATGHRAYIVLYRTLTVATGSGHAVAGTALVDLVPEHGQWRVAAFGPVASGGIAQSPATTPAAPPTVSDAD</sequence>
<dbReference type="RefSeq" id="WP_323280715.1">
    <property type="nucleotide sequence ID" value="NZ_JAYGGQ010000017.1"/>
</dbReference>
<keyword evidence="4" id="KW-1185">Reference proteome</keyword>
<evidence type="ECO:0000313" key="4">
    <source>
        <dbReference type="Proteomes" id="UP001304769"/>
    </source>
</evidence>
<accession>A0ABU5TBJ8</accession>
<protein>
    <submittedName>
        <fullName evidence="3">Uncharacterized protein</fullName>
    </submittedName>
</protein>
<feature type="region of interest" description="Disordered" evidence="1">
    <location>
        <begin position="27"/>
        <end position="61"/>
    </location>
</feature>
<feature type="signal peptide" evidence="2">
    <location>
        <begin position="1"/>
        <end position="26"/>
    </location>
</feature>
<feature type="chain" id="PRO_5045214541" evidence="2">
    <location>
        <begin position="27"/>
        <end position="208"/>
    </location>
</feature>
<reference evidence="3 4" key="1">
    <citation type="submission" date="2023-12" db="EMBL/GenBank/DDBJ databases">
        <title>Sinomonas terricola sp. nov, isolated from litchi orchard soil in Guangdong, PR China.</title>
        <authorList>
            <person name="Jiaxin W."/>
            <person name="Yang Z."/>
            <person name="Honghui Z."/>
        </authorList>
    </citation>
    <scope>NUCLEOTIDE SEQUENCE [LARGE SCALE GENOMIC DNA]</scope>
    <source>
        <strain evidence="3 4">JGH33</strain>
    </source>
</reference>
<gene>
    <name evidence="3" type="ORF">SPF06_18950</name>
</gene>
<organism evidence="3 4">
    <name type="scientific">Sinomonas terricola</name>
    <dbReference type="NCBI Taxonomy" id="3110330"/>
    <lineage>
        <taxon>Bacteria</taxon>
        <taxon>Bacillati</taxon>
        <taxon>Actinomycetota</taxon>
        <taxon>Actinomycetes</taxon>
        <taxon>Micrococcales</taxon>
        <taxon>Micrococcaceae</taxon>
        <taxon>Sinomonas</taxon>
    </lineage>
</organism>
<keyword evidence="2" id="KW-0732">Signal</keyword>
<name>A0ABU5TBJ8_9MICC</name>
<comment type="caution">
    <text evidence="3">The sequence shown here is derived from an EMBL/GenBank/DDBJ whole genome shotgun (WGS) entry which is preliminary data.</text>
</comment>
<evidence type="ECO:0000256" key="1">
    <source>
        <dbReference type="SAM" id="MobiDB-lite"/>
    </source>
</evidence>